<organism evidence="2 3">
    <name type="scientific">Nocardioides zeae</name>
    <dbReference type="NCBI Taxonomy" id="1457234"/>
    <lineage>
        <taxon>Bacteria</taxon>
        <taxon>Bacillati</taxon>
        <taxon>Actinomycetota</taxon>
        <taxon>Actinomycetes</taxon>
        <taxon>Propionibacteriales</taxon>
        <taxon>Nocardioidaceae</taxon>
        <taxon>Nocardioides</taxon>
    </lineage>
</organism>
<accession>A0A6P0HEQ7</accession>
<name>A0A6P0HEQ7_9ACTN</name>
<feature type="region of interest" description="Disordered" evidence="1">
    <location>
        <begin position="1"/>
        <end position="72"/>
    </location>
</feature>
<dbReference type="AlphaFoldDB" id="A0A6P0HEQ7"/>
<comment type="caution">
    <text evidence="2">The sequence shown here is derived from an EMBL/GenBank/DDBJ whole genome shotgun (WGS) entry which is preliminary data.</text>
</comment>
<sequence>MARSGGSKGSTRSAITGRYVSKATAARHPRTTVVERGGNKGSGTSYRSAISGKYVTKGTAQRHPNTTVTENG</sequence>
<evidence type="ECO:0000313" key="3">
    <source>
        <dbReference type="Proteomes" id="UP000468687"/>
    </source>
</evidence>
<reference evidence="2 3" key="1">
    <citation type="journal article" date="2014" name="Int. J. Syst. Evol. Microbiol.">
        <title>Nocardioides zeae sp. nov., isolated from the stem of Zea mays.</title>
        <authorList>
            <person name="Glaeser S.P."/>
            <person name="McInroy J.A."/>
            <person name="Busse H.J."/>
            <person name="Kampfer P."/>
        </authorList>
    </citation>
    <scope>NUCLEOTIDE SEQUENCE [LARGE SCALE GENOMIC DNA]</scope>
    <source>
        <strain evidence="2 3">JCM 30728</strain>
    </source>
</reference>
<feature type="compositionally biased region" description="Polar residues" evidence="1">
    <location>
        <begin position="58"/>
        <end position="72"/>
    </location>
</feature>
<protein>
    <submittedName>
        <fullName evidence="2">Uncharacterized protein</fullName>
    </submittedName>
</protein>
<proteinExistence type="predicted"/>
<dbReference type="Proteomes" id="UP000468687">
    <property type="component" value="Unassembled WGS sequence"/>
</dbReference>
<evidence type="ECO:0000313" key="2">
    <source>
        <dbReference type="EMBL" id="NEN76787.1"/>
    </source>
</evidence>
<gene>
    <name evidence="2" type="ORF">G3T38_00690</name>
</gene>
<dbReference type="EMBL" id="JAAGXA010000001">
    <property type="protein sequence ID" value="NEN76787.1"/>
    <property type="molecule type" value="Genomic_DNA"/>
</dbReference>
<evidence type="ECO:0000256" key="1">
    <source>
        <dbReference type="SAM" id="MobiDB-lite"/>
    </source>
</evidence>
<dbReference type="RefSeq" id="WP_163770157.1">
    <property type="nucleotide sequence ID" value="NZ_JAAGXA010000001.1"/>
</dbReference>
<keyword evidence="3" id="KW-1185">Reference proteome</keyword>